<sequence length="147" mass="16208">MSTRQNTVRQQASYHDSLSRTLLGIFGAPVAWVIQMSLIEPIAAYACYPRQVPLSAPLWAELPFMLAIISLACLAGGLFSGYIALDFWRRTGRSLTRALQETQVIEVDEGQTRFLAMLGIMSSFLFIVAILFTSCAVLLVSPCSAWT</sequence>
<dbReference type="AlphaFoldDB" id="A0A1I5AKE1"/>
<keyword evidence="3" id="KW-1185">Reference proteome</keyword>
<evidence type="ECO:0000313" key="3">
    <source>
        <dbReference type="Proteomes" id="UP000183107"/>
    </source>
</evidence>
<reference evidence="3" key="1">
    <citation type="submission" date="2016-10" db="EMBL/GenBank/DDBJ databases">
        <authorList>
            <person name="Varghese N."/>
        </authorList>
    </citation>
    <scope>NUCLEOTIDE SEQUENCE [LARGE SCALE GENOMIC DNA]</scope>
    <source>
        <strain evidence="3">Nsp8</strain>
    </source>
</reference>
<accession>A0A1I5AKE1</accession>
<dbReference type="EMBL" id="FOVJ01000002">
    <property type="protein sequence ID" value="SFN62852.1"/>
    <property type="molecule type" value="Genomic_DNA"/>
</dbReference>
<feature type="transmembrane region" description="Helical" evidence="1">
    <location>
        <begin position="21"/>
        <end position="44"/>
    </location>
</feature>
<organism evidence="2 3">
    <name type="scientific">Nitrosospira briensis</name>
    <dbReference type="NCBI Taxonomy" id="35799"/>
    <lineage>
        <taxon>Bacteria</taxon>
        <taxon>Pseudomonadati</taxon>
        <taxon>Pseudomonadota</taxon>
        <taxon>Betaproteobacteria</taxon>
        <taxon>Nitrosomonadales</taxon>
        <taxon>Nitrosomonadaceae</taxon>
        <taxon>Nitrosospira</taxon>
    </lineage>
</organism>
<dbReference type="Proteomes" id="UP000183107">
    <property type="component" value="Unassembled WGS sequence"/>
</dbReference>
<keyword evidence="1" id="KW-0472">Membrane</keyword>
<dbReference type="OrthoDB" id="5572070at2"/>
<protein>
    <submittedName>
        <fullName evidence="2">Uncharacterized protein</fullName>
    </submittedName>
</protein>
<evidence type="ECO:0000313" key="2">
    <source>
        <dbReference type="EMBL" id="SFN62852.1"/>
    </source>
</evidence>
<name>A0A1I5AKE1_9PROT</name>
<gene>
    <name evidence="2" type="ORF">SAMN05216386_1428</name>
</gene>
<evidence type="ECO:0000256" key="1">
    <source>
        <dbReference type="SAM" id="Phobius"/>
    </source>
</evidence>
<dbReference type="RefSeq" id="WP_074796089.1">
    <property type="nucleotide sequence ID" value="NZ_FOVJ01000002.1"/>
</dbReference>
<keyword evidence="1" id="KW-0812">Transmembrane</keyword>
<feature type="transmembrane region" description="Helical" evidence="1">
    <location>
        <begin position="114"/>
        <end position="140"/>
    </location>
</feature>
<feature type="transmembrane region" description="Helical" evidence="1">
    <location>
        <begin position="64"/>
        <end position="85"/>
    </location>
</feature>
<proteinExistence type="predicted"/>
<keyword evidence="1" id="KW-1133">Transmembrane helix</keyword>